<dbReference type="AlphaFoldDB" id="A0A1G8ADS0"/>
<name>A0A1G8ADS0_PSEOR</name>
<dbReference type="SUPFAM" id="SSF46689">
    <property type="entry name" value="Homeodomain-like"/>
    <property type="match status" value="1"/>
</dbReference>
<feature type="binding site" evidence="11">
    <location>
        <position position="52"/>
    </location>
    <ligand>
        <name>[4Fe-4S] cluster</name>
        <dbReference type="ChEBI" id="CHEBI:49883"/>
    </ligand>
</feature>
<dbReference type="GO" id="GO:0005737">
    <property type="term" value="C:cytoplasm"/>
    <property type="evidence" value="ECO:0007669"/>
    <property type="project" value="UniProtKB-SubCell"/>
</dbReference>
<dbReference type="PANTHER" id="PTHR38839">
    <property type="entry name" value="TRANSCRIPTIONAL REGULATOR WHID-RELATED"/>
    <property type="match status" value="1"/>
</dbReference>
<dbReference type="Pfam" id="PF13384">
    <property type="entry name" value="HTH_23"/>
    <property type="match status" value="1"/>
</dbReference>
<evidence type="ECO:0000313" key="14">
    <source>
        <dbReference type="Proteomes" id="UP000198967"/>
    </source>
</evidence>
<dbReference type="Proteomes" id="UP000198967">
    <property type="component" value="Unassembled WGS sequence"/>
</dbReference>
<dbReference type="GO" id="GO:0047134">
    <property type="term" value="F:protein-disulfide reductase [NAD(P)H] activity"/>
    <property type="evidence" value="ECO:0007669"/>
    <property type="project" value="TreeGrafter"/>
</dbReference>
<keyword evidence="14" id="KW-1185">Reference proteome</keyword>
<keyword evidence="10 11" id="KW-0804">Transcription</keyword>
<evidence type="ECO:0000256" key="8">
    <source>
        <dbReference type="ARBA" id="ARBA00023125"/>
    </source>
</evidence>
<dbReference type="InterPro" id="IPR003482">
    <property type="entry name" value="Whib"/>
</dbReference>
<dbReference type="GO" id="GO:0045454">
    <property type="term" value="P:cell redox homeostasis"/>
    <property type="evidence" value="ECO:0007669"/>
    <property type="project" value="TreeGrafter"/>
</dbReference>
<comment type="function">
    <text evidence="11">Acts as a transcriptional regulator. Probably redox-responsive. The apo- but not holo-form probably binds DNA.</text>
</comment>
<feature type="binding site" evidence="11">
    <location>
        <position position="81"/>
    </location>
    <ligand>
        <name>[4Fe-4S] cluster</name>
        <dbReference type="ChEBI" id="CHEBI:49883"/>
    </ligand>
</feature>
<keyword evidence="7 11" id="KW-0805">Transcription regulation</keyword>
<sequence>MTEVWVRWRDQVGRPGDGFLAGHSRRAALTAHQQTAGEITMVGPQWMADAVCRDVDPEVFFPVAESGPLRGEGVGRAKEICGGCPVRARCLAWALDALPYGVAGGLDADERSELRRGREASERAAAFRPPDEVPRTALQEWTRQRGEVIAAGRRALAAGASRERVARQFGVSRRTVDRWAATQTAGSTR</sequence>
<feature type="binding site" evidence="11">
    <location>
        <position position="84"/>
    </location>
    <ligand>
        <name>[4Fe-4S] cluster</name>
        <dbReference type="ChEBI" id="CHEBI:49883"/>
    </ligand>
</feature>
<gene>
    <name evidence="11" type="primary">whiB</name>
    <name evidence="13" type="ORF">SAMN05216377_12015</name>
</gene>
<keyword evidence="9 11" id="KW-1015">Disulfide bond</keyword>
<keyword evidence="4 11" id="KW-0479">Metal-binding</keyword>
<dbReference type="GO" id="GO:0035731">
    <property type="term" value="F:dinitrosyl-iron complex binding"/>
    <property type="evidence" value="ECO:0007669"/>
    <property type="project" value="UniProtKB-UniRule"/>
</dbReference>
<comment type="PTM">
    <text evidence="11">Upon Fe-S cluster removal intramolecular disulfide bonds are formed.</text>
</comment>
<dbReference type="GO" id="GO:0045892">
    <property type="term" value="P:negative regulation of DNA-templated transcription"/>
    <property type="evidence" value="ECO:0007669"/>
    <property type="project" value="TreeGrafter"/>
</dbReference>
<keyword evidence="13" id="KW-0371">Homeobox</keyword>
<dbReference type="HAMAP" id="MF_01479">
    <property type="entry name" value="WhiB"/>
    <property type="match status" value="1"/>
</dbReference>
<dbReference type="EMBL" id="FNBE01000020">
    <property type="protein sequence ID" value="SDH19155.1"/>
    <property type="molecule type" value="Genomic_DNA"/>
</dbReference>
<dbReference type="PROSITE" id="PS51674">
    <property type="entry name" value="4FE4S_WBL"/>
    <property type="match status" value="1"/>
</dbReference>
<dbReference type="GO" id="GO:0003677">
    <property type="term" value="F:DNA binding"/>
    <property type="evidence" value="ECO:0007669"/>
    <property type="project" value="UniProtKB-UniRule"/>
</dbReference>
<comment type="cofactor">
    <cofactor evidence="11">
        <name>[4Fe-4S] cluster</name>
        <dbReference type="ChEBI" id="CHEBI:49883"/>
    </cofactor>
    <text evidence="11">Binds 1 [4Fe-4S] cluster per subunit. Following nitrosylation of the [4Fe-4S] cluster binds 1 [4Fe-8(NO)] cluster per subunit.</text>
</comment>
<dbReference type="InterPro" id="IPR009057">
    <property type="entry name" value="Homeodomain-like_sf"/>
</dbReference>
<keyword evidence="8 11" id="KW-0238">DNA-binding</keyword>
<evidence type="ECO:0000313" key="13">
    <source>
        <dbReference type="EMBL" id="SDH19155.1"/>
    </source>
</evidence>
<evidence type="ECO:0000256" key="2">
    <source>
        <dbReference type="ARBA" id="ARBA00006597"/>
    </source>
</evidence>
<evidence type="ECO:0000256" key="9">
    <source>
        <dbReference type="ARBA" id="ARBA00023157"/>
    </source>
</evidence>
<comment type="PTM">
    <text evidence="11">The Fe-S cluster can be nitrosylated by nitric oxide (NO).</text>
</comment>
<evidence type="ECO:0000256" key="4">
    <source>
        <dbReference type="ARBA" id="ARBA00022723"/>
    </source>
</evidence>
<feature type="domain" description="4Fe-4S Wbl-type" evidence="12">
    <location>
        <begin position="51"/>
        <end position="113"/>
    </location>
</feature>
<keyword evidence="11" id="KW-0963">Cytoplasm</keyword>
<keyword evidence="3 11" id="KW-0004">4Fe-4S</keyword>
<evidence type="ECO:0000256" key="6">
    <source>
        <dbReference type="ARBA" id="ARBA00023014"/>
    </source>
</evidence>
<reference evidence="13 14" key="1">
    <citation type="submission" date="2016-10" db="EMBL/GenBank/DDBJ databases">
        <authorList>
            <person name="de Groot N.N."/>
        </authorList>
    </citation>
    <scope>NUCLEOTIDE SEQUENCE [LARGE SCALE GENOMIC DNA]</scope>
    <source>
        <strain evidence="13 14">CGMCC 4.3143</strain>
    </source>
</reference>
<evidence type="ECO:0000256" key="5">
    <source>
        <dbReference type="ARBA" id="ARBA00023004"/>
    </source>
</evidence>
<evidence type="ECO:0000256" key="1">
    <source>
        <dbReference type="ARBA" id="ARBA00004496"/>
    </source>
</evidence>
<evidence type="ECO:0000256" key="7">
    <source>
        <dbReference type="ARBA" id="ARBA00023015"/>
    </source>
</evidence>
<accession>A0A1G8ADS0</accession>
<dbReference type="GO" id="GO:0051539">
    <property type="term" value="F:4 iron, 4 sulfur cluster binding"/>
    <property type="evidence" value="ECO:0007669"/>
    <property type="project" value="UniProtKB-UniRule"/>
</dbReference>
<dbReference type="InterPro" id="IPR034768">
    <property type="entry name" value="4FE4S_WBL"/>
</dbReference>
<feature type="binding site" evidence="11">
    <location>
        <position position="90"/>
    </location>
    <ligand>
        <name>[4Fe-4S] cluster</name>
        <dbReference type="ChEBI" id="CHEBI:49883"/>
    </ligand>
</feature>
<evidence type="ECO:0000256" key="11">
    <source>
        <dbReference type="HAMAP-Rule" id="MF_01479"/>
    </source>
</evidence>
<keyword evidence="6 11" id="KW-0411">Iron-sulfur</keyword>
<evidence type="ECO:0000256" key="10">
    <source>
        <dbReference type="ARBA" id="ARBA00023163"/>
    </source>
</evidence>
<proteinExistence type="inferred from homology"/>
<dbReference type="GO" id="GO:0046872">
    <property type="term" value="F:metal ion binding"/>
    <property type="evidence" value="ECO:0007669"/>
    <property type="project" value="UniProtKB-KW"/>
</dbReference>
<dbReference type="STRING" id="366584.SAMN05216377_12015"/>
<comment type="similarity">
    <text evidence="2 11">Belongs to the WhiB family.</text>
</comment>
<comment type="subcellular location">
    <subcellularLocation>
        <location evidence="1 11">Cytoplasm</location>
    </subcellularLocation>
</comment>
<dbReference type="Pfam" id="PF02467">
    <property type="entry name" value="Whib"/>
    <property type="match status" value="1"/>
</dbReference>
<protein>
    <recommendedName>
        <fullName evidence="11">Transcriptional regulator WhiB</fullName>
    </recommendedName>
</protein>
<keyword evidence="5 11" id="KW-0408">Iron</keyword>
<dbReference type="Gene3D" id="1.10.10.60">
    <property type="entry name" value="Homeodomain-like"/>
    <property type="match status" value="1"/>
</dbReference>
<organism evidence="13 14">
    <name type="scientific">Pseudonocardia oroxyli</name>
    <dbReference type="NCBI Taxonomy" id="366584"/>
    <lineage>
        <taxon>Bacteria</taxon>
        <taxon>Bacillati</taxon>
        <taxon>Actinomycetota</taxon>
        <taxon>Actinomycetes</taxon>
        <taxon>Pseudonocardiales</taxon>
        <taxon>Pseudonocardiaceae</taxon>
        <taxon>Pseudonocardia</taxon>
    </lineage>
</organism>
<evidence type="ECO:0000256" key="3">
    <source>
        <dbReference type="ARBA" id="ARBA00022485"/>
    </source>
</evidence>
<evidence type="ECO:0000259" key="12">
    <source>
        <dbReference type="PROSITE" id="PS51674"/>
    </source>
</evidence>